<dbReference type="InterPro" id="IPR000836">
    <property type="entry name" value="PRTase_dom"/>
</dbReference>
<dbReference type="EMBL" id="BMJV01000006">
    <property type="protein sequence ID" value="GGG79109.1"/>
    <property type="molecule type" value="Genomic_DNA"/>
</dbReference>
<dbReference type="SUPFAM" id="SSF53271">
    <property type="entry name" value="PRTase-like"/>
    <property type="match status" value="1"/>
</dbReference>
<dbReference type="InterPro" id="IPR044005">
    <property type="entry name" value="DZR_2"/>
</dbReference>
<dbReference type="Gene3D" id="3.40.50.2020">
    <property type="match status" value="1"/>
</dbReference>
<dbReference type="RefSeq" id="WP_188791066.1">
    <property type="nucleotide sequence ID" value="NZ_BMJV01000006.1"/>
</dbReference>
<feature type="domain" description="Double zinc ribbon" evidence="3">
    <location>
        <begin position="9"/>
        <end position="68"/>
    </location>
</feature>
<name>A0A8J2ZLC2_9RHOB</name>
<protein>
    <submittedName>
        <fullName evidence="4">Amidophosphoribosyltransferase</fullName>
    </submittedName>
</protein>
<comment type="caution">
    <text evidence="4">The sequence shown here is derived from an EMBL/GenBank/DDBJ whole genome shotgun (WGS) entry which is preliminary data.</text>
</comment>
<evidence type="ECO:0000256" key="1">
    <source>
        <dbReference type="ARBA" id="ARBA00008007"/>
    </source>
</evidence>
<comment type="similarity">
    <text evidence="1">Belongs to the ComF/GntX family.</text>
</comment>
<dbReference type="PANTHER" id="PTHR47505:SF1">
    <property type="entry name" value="DNA UTILIZATION PROTEIN YHGH"/>
    <property type="match status" value="1"/>
</dbReference>
<reference evidence="4" key="2">
    <citation type="submission" date="2020-09" db="EMBL/GenBank/DDBJ databases">
        <authorList>
            <person name="Sun Q."/>
            <person name="Zhou Y."/>
        </authorList>
    </citation>
    <scope>NUCLEOTIDE SEQUENCE</scope>
    <source>
        <strain evidence="4">CGMCC 1.15762</strain>
    </source>
</reference>
<reference evidence="4" key="1">
    <citation type="journal article" date="2014" name="Int. J. Syst. Evol. Microbiol.">
        <title>Complete genome sequence of Corynebacterium casei LMG S-19264T (=DSM 44701T), isolated from a smear-ripened cheese.</title>
        <authorList>
            <consortium name="US DOE Joint Genome Institute (JGI-PGF)"/>
            <person name="Walter F."/>
            <person name="Albersmeier A."/>
            <person name="Kalinowski J."/>
            <person name="Ruckert C."/>
        </authorList>
    </citation>
    <scope>NUCLEOTIDE SEQUENCE</scope>
    <source>
        <strain evidence="4">CGMCC 1.15762</strain>
    </source>
</reference>
<dbReference type="AlphaFoldDB" id="A0A8J2ZLC2"/>
<dbReference type="PANTHER" id="PTHR47505">
    <property type="entry name" value="DNA UTILIZATION PROTEIN YHGH"/>
    <property type="match status" value="1"/>
</dbReference>
<feature type="domain" description="Phosphoribosyltransferase" evidence="2">
    <location>
        <begin position="144"/>
        <end position="239"/>
    </location>
</feature>
<gene>
    <name evidence="4" type="primary">comF</name>
    <name evidence="4" type="ORF">GCM10011415_30260</name>
</gene>
<evidence type="ECO:0000313" key="4">
    <source>
        <dbReference type="EMBL" id="GGG79109.1"/>
    </source>
</evidence>
<keyword evidence="5" id="KW-1185">Reference proteome</keyword>
<evidence type="ECO:0000259" key="2">
    <source>
        <dbReference type="Pfam" id="PF00156"/>
    </source>
</evidence>
<evidence type="ECO:0000313" key="5">
    <source>
        <dbReference type="Proteomes" id="UP000617145"/>
    </source>
</evidence>
<proteinExistence type="inferred from homology"/>
<organism evidence="4 5">
    <name type="scientific">Salipiger pallidus</name>
    <dbReference type="NCBI Taxonomy" id="1775170"/>
    <lineage>
        <taxon>Bacteria</taxon>
        <taxon>Pseudomonadati</taxon>
        <taxon>Pseudomonadota</taxon>
        <taxon>Alphaproteobacteria</taxon>
        <taxon>Rhodobacterales</taxon>
        <taxon>Roseobacteraceae</taxon>
        <taxon>Salipiger</taxon>
    </lineage>
</organism>
<dbReference type="Pfam" id="PF18912">
    <property type="entry name" value="DZR_2"/>
    <property type="match status" value="1"/>
</dbReference>
<sequence>MFAPALQTLLRLVYPPRCLMCGGLVEQDFGLCGTCWGSTPFTAGLSCTTCCAPLPGESDELEFCDACLQRPPPWTRAVTPLLYRDNARVLVLRMKHGDRQDIAAAGAVWMAHRARGVVGPRTIAVPIPLHLRRHLKRRYNQAALLARGIARELDIDWCPDALRRVRHTPSLDGLSREERFLTLGDVLVANPARTRLLEGRQVLLVDDVMTSGATLWAATEACLDAGATEVCVAVLARVAKDA</sequence>
<dbReference type="Pfam" id="PF00156">
    <property type="entry name" value="Pribosyltran"/>
    <property type="match status" value="1"/>
</dbReference>
<dbReference type="InterPro" id="IPR029057">
    <property type="entry name" value="PRTase-like"/>
</dbReference>
<evidence type="ECO:0000259" key="3">
    <source>
        <dbReference type="Pfam" id="PF18912"/>
    </source>
</evidence>
<dbReference type="CDD" id="cd06223">
    <property type="entry name" value="PRTases_typeI"/>
    <property type="match status" value="1"/>
</dbReference>
<dbReference type="InterPro" id="IPR051910">
    <property type="entry name" value="ComF/GntX_DNA_util-trans"/>
</dbReference>
<accession>A0A8J2ZLC2</accession>
<dbReference type="Proteomes" id="UP000617145">
    <property type="component" value="Unassembled WGS sequence"/>
</dbReference>